<feature type="coiled-coil region" evidence="1">
    <location>
        <begin position="260"/>
        <end position="294"/>
    </location>
</feature>
<reference evidence="6" key="1">
    <citation type="submission" date="2017-02" db="UniProtKB">
        <authorList>
            <consortium name="WormBaseParasite"/>
        </authorList>
    </citation>
    <scope>IDENTIFICATION</scope>
</reference>
<keyword evidence="5" id="KW-1185">Reference proteome</keyword>
<dbReference type="EMBL" id="UZAE01000707">
    <property type="protein sequence ID" value="VDN97577.1"/>
    <property type="molecule type" value="Genomic_DNA"/>
</dbReference>
<dbReference type="OrthoDB" id="10674177at2759"/>
<keyword evidence="3" id="KW-0732">Signal</keyword>
<dbReference type="Proteomes" id="UP000278807">
    <property type="component" value="Unassembled WGS sequence"/>
</dbReference>
<keyword evidence="1" id="KW-0175">Coiled coil</keyword>
<evidence type="ECO:0000313" key="6">
    <source>
        <dbReference type="WBParaSite" id="HNAJ_0000171901-mRNA-1"/>
    </source>
</evidence>
<name>A0A0R3T3W2_RODNA</name>
<dbReference type="AlphaFoldDB" id="A0A0R3T3W2"/>
<accession>A0A0R3T3W2</accession>
<evidence type="ECO:0000256" key="2">
    <source>
        <dbReference type="SAM" id="MobiDB-lite"/>
    </source>
</evidence>
<reference evidence="4 5" key="2">
    <citation type="submission" date="2018-11" db="EMBL/GenBank/DDBJ databases">
        <authorList>
            <consortium name="Pathogen Informatics"/>
        </authorList>
    </citation>
    <scope>NUCLEOTIDE SEQUENCE [LARGE SCALE GENOMIC DNA]</scope>
</reference>
<feature type="compositionally biased region" description="Low complexity" evidence="2">
    <location>
        <begin position="218"/>
        <end position="231"/>
    </location>
</feature>
<feature type="compositionally biased region" description="Polar residues" evidence="2">
    <location>
        <begin position="191"/>
        <end position="217"/>
    </location>
</feature>
<feature type="region of interest" description="Disordered" evidence="2">
    <location>
        <begin position="79"/>
        <end position="146"/>
    </location>
</feature>
<feature type="signal peptide" evidence="3">
    <location>
        <begin position="1"/>
        <end position="17"/>
    </location>
</feature>
<sequence>MSGFVIFIIRPLTLTSASPKGGELDTKSGGSSPFPPVGYILGFPSLSLELDTESGVHFLLAGHRIRWVFSVPSLSLELDTESGGSSPFPPLDTESGGSSPFPPLNTESGLDIESGGSSPFPPLVNTESGGSSPFPPVCESDGSSPFPPVGFTEGMWVECARHRIRESDGSSPFPPVGFTSGGSSPFPPGRTVNSSSGQSTSVFNTSGSNSSRVNAELTSTTSTAPTPSRPANGPTKASPKRPPANSQLSTNMDAKVTNELMHLRSVIQEKERRLDELYSEIDKLSSVLQQHITECDTWKKVNLGFQNHLINIVQWNSTSSTSITPEHIFFNNFGKRMSNNIEFVLTIQSAFRFLSQSHASYMTFFQFIT</sequence>
<gene>
    <name evidence="4" type="ORF">HNAJ_LOCUS1718</name>
</gene>
<evidence type="ECO:0000256" key="3">
    <source>
        <dbReference type="SAM" id="SignalP"/>
    </source>
</evidence>
<dbReference type="WBParaSite" id="HNAJ_0000171901-mRNA-1">
    <property type="protein sequence ID" value="HNAJ_0000171901-mRNA-1"/>
    <property type="gene ID" value="HNAJ_0000171901"/>
</dbReference>
<evidence type="ECO:0000256" key="1">
    <source>
        <dbReference type="SAM" id="Coils"/>
    </source>
</evidence>
<feature type="region of interest" description="Disordered" evidence="2">
    <location>
        <begin position="167"/>
        <end position="252"/>
    </location>
</feature>
<proteinExistence type="predicted"/>
<evidence type="ECO:0000313" key="5">
    <source>
        <dbReference type="Proteomes" id="UP000278807"/>
    </source>
</evidence>
<evidence type="ECO:0000313" key="4">
    <source>
        <dbReference type="EMBL" id="VDN97577.1"/>
    </source>
</evidence>
<protein>
    <submittedName>
        <fullName evidence="6">GOLD domain-containing protein</fullName>
    </submittedName>
</protein>
<feature type="chain" id="PRO_5043131612" evidence="3">
    <location>
        <begin position="18"/>
        <end position="369"/>
    </location>
</feature>
<organism evidence="6">
    <name type="scientific">Rodentolepis nana</name>
    <name type="common">Dwarf tapeworm</name>
    <name type="synonym">Hymenolepis nana</name>
    <dbReference type="NCBI Taxonomy" id="102285"/>
    <lineage>
        <taxon>Eukaryota</taxon>
        <taxon>Metazoa</taxon>
        <taxon>Spiralia</taxon>
        <taxon>Lophotrochozoa</taxon>
        <taxon>Platyhelminthes</taxon>
        <taxon>Cestoda</taxon>
        <taxon>Eucestoda</taxon>
        <taxon>Cyclophyllidea</taxon>
        <taxon>Hymenolepididae</taxon>
        <taxon>Rodentolepis</taxon>
    </lineage>
</organism>